<dbReference type="EMBL" id="VWSF01000002">
    <property type="protein sequence ID" value="KAA5548824.1"/>
    <property type="molecule type" value="Genomic_DNA"/>
</dbReference>
<feature type="transmembrane region" description="Helical" evidence="7">
    <location>
        <begin position="241"/>
        <end position="260"/>
    </location>
</feature>
<accession>A0A5M6DMQ5</accession>
<dbReference type="AlphaFoldDB" id="A0A5M6DMQ5"/>
<dbReference type="Proteomes" id="UP000323426">
    <property type="component" value="Unassembled WGS sequence"/>
</dbReference>
<proteinExistence type="inferred from homology"/>
<dbReference type="InterPro" id="IPR001640">
    <property type="entry name" value="Lgt"/>
</dbReference>
<dbReference type="GO" id="GO:0008961">
    <property type="term" value="F:phosphatidylglycerol-prolipoprotein diacylglyceryl transferase activity"/>
    <property type="evidence" value="ECO:0007669"/>
    <property type="project" value="InterPro"/>
</dbReference>
<organism evidence="8 9">
    <name type="scientific">Adhaeribacter rhizoryzae</name>
    <dbReference type="NCBI Taxonomy" id="2607907"/>
    <lineage>
        <taxon>Bacteria</taxon>
        <taxon>Pseudomonadati</taxon>
        <taxon>Bacteroidota</taxon>
        <taxon>Cytophagia</taxon>
        <taxon>Cytophagales</taxon>
        <taxon>Hymenobacteraceae</taxon>
        <taxon>Adhaeribacter</taxon>
    </lineage>
</organism>
<feature type="transmembrane region" description="Helical" evidence="7">
    <location>
        <begin position="204"/>
        <end position="221"/>
    </location>
</feature>
<feature type="transmembrane region" description="Helical" evidence="7">
    <location>
        <begin position="18"/>
        <end position="36"/>
    </location>
</feature>
<dbReference type="RefSeq" id="WP_150087151.1">
    <property type="nucleotide sequence ID" value="NZ_VWSF01000002.1"/>
</dbReference>
<feature type="transmembrane region" description="Helical" evidence="7">
    <location>
        <begin position="276"/>
        <end position="294"/>
    </location>
</feature>
<dbReference type="PANTHER" id="PTHR30589:SF0">
    <property type="entry name" value="PHOSPHATIDYLGLYCEROL--PROLIPOPROTEIN DIACYLGLYCERYL TRANSFERASE"/>
    <property type="match status" value="1"/>
</dbReference>
<feature type="transmembrane region" description="Helical" evidence="7">
    <location>
        <begin position="300"/>
        <end position="322"/>
    </location>
</feature>
<evidence type="ECO:0008006" key="10">
    <source>
        <dbReference type="Google" id="ProtNLM"/>
    </source>
</evidence>
<feature type="transmembrane region" description="Helical" evidence="7">
    <location>
        <begin position="43"/>
        <end position="63"/>
    </location>
</feature>
<comment type="similarity">
    <text evidence="1">Belongs to the Lgt family.</text>
</comment>
<feature type="transmembrane region" description="Helical" evidence="7">
    <location>
        <begin position="83"/>
        <end position="101"/>
    </location>
</feature>
<dbReference type="Pfam" id="PF01790">
    <property type="entry name" value="LGT"/>
    <property type="match status" value="1"/>
</dbReference>
<gene>
    <name evidence="8" type="ORF">F0145_04750</name>
</gene>
<evidence type="ECO:0000256" key="7">
    <source>
        <dbReference type="SAM" id="Phobius"/>
    </source>
</evidence>
<evidence type="ECO:0000256" key="6">
    <source>
        <dbReference type="ARBA" id="ARBA00023136"/>
    </source>
</evidence>
<keyword evidence="2" id="KW-1003">Cell membrane</keyword>
<name>A0A5M6DMQ5_9BACT</name>
<reference evidence="8 9" key="1">
    <citation type="submission" date="2019-09" db="EMBL/GenBank/DDBJ databases">
        <title>Genome sequence and assembly of Adhaeribacter sp.</title>
        <authorList>
            <person name="Chhetri G."/>
        </authorList>
    </citation>
    <scope>NUCLEOTIDE SEQUENCE [LARGE SCALE GENOMIC DNA]</scope>
    <source>
        <strain evidence="8 9">DK36</strain>
    </source>
</reference>
<keyword evidence="3" id="KW-0808">Transferase</keyword>
<evidence type="ECO:0000256" key="5">
    <source>
        <dbReference type="ARBA" id="ARBA00022989"/>
    </source>
</evidence>
<dbReference type="GO" id="GO:0005886">
    <property type="term" value="C:plasma membrane"/>
    <property type="evidence" value="ECO:0007669"/>
    <property type="project" value="InterPro"/>
</dbReference>
<evidence type="ECO:0000256" key="3">
    <source>
        <dbReference type="ARBA" id="ARBA00022679"/>
    </source>
</evidence>
<keyword evidence="9" id="KW-1185">Reference proteome</keyword>
<comment type="caution">
    <text evidence="8">The sequence shown here is derived from an EMBL/GenBank/DDBJ whole genome shotgun (WGS) entry which is preliminary data.</text>
</comment>
<keyword evidence="6 7" id="KW-0472">Membrane</keyword>
<sequence>MNTLLFIITANGGFYYDLFYLLAFLVGYILLIWIGVKQQYNLAVWLLVLAATRLLFILGTKLFSFSGQEWQVLLNQHYLPPATGKTLLGGLLLVSVGYFGIKKLLRLKTETLDAFALVIPLSITLQRPGCFLAGCCYGNVTTVPWGVQYLPGTLPHYHQFQAGLIQAPELYSLPVHPTQLYEALNGLLVVGILLLVRRYVKAPGNYLTLSFILYCFFRFFSEFMRSPLAHANGGTMVGGLIKIQWCLLAAILGLSVLFIFREKYTKPTSATNQPPAMAVMLMLLAGLVGITWGLRNWLTFIELLAINMALVPAVVFVSIYFFRHIFLPPFRWLALGILVLPLLLMSQTLPPAPEGAQPDKNKISSFSSFKVGFATGKYQNDHSVILSRGTDPNSSCDDQSITKYYQQKYTLQGAGYAYTKKREDTEVTYGLNAFAGKHQETEVPDNITFKQPVKTTLFGVNPYISYNAKWVGLGGGLVVGNLLISRENQDKEGTKPPTSANIKTPIYPQASIRVGPIRYFFMDYQLAQQFPSALPGLRHQLGVGSGFGLRNGSFLRGGITGMDDKFVSGQIILQNRIVLEPLYLWGTSHTPYERSQRQFSLGLHYRFNYQGGK</sequence>
<protein>
    <recommendedName>
        <fullName evidence="10">Prolipoprotein diacylglyceryl transferase</fullName>
    </recommendedName>
</protein>
<dbReference type="PANTHER" id="PTHR30589">
    <property type="entry name" value="PROLIPOPROTEIN DIACYLGLYCERYL TRANSFERASE"/>
    <property type="match status" value="1"/>
</dbReference>
<evidence type="ECO:0000256" key="4">
    <source>
        <dbReference type="ARBA" id="ARBA00022692"/>
    </source>
</evidence>
<evidence type="ECO:0000313" key="8">
    <source>
        <dbReference type="EMBL" id="KAA5548824.1"/>
    </source>
</evidence>
<keyword evidence="4 7" id="KW-0812">Transmembrane</keyword>
<evidence type="ECO:0000313" key="9">
    <source>
        <dbReference type="Proteomes" id="UP000323426"/>
    </source>
</evidence>
<evidence type="ECO:0000256" key="1">
    <source>
        <dbReference type="ARBA" id="ARBA00007150"/>
    </source>
</evidence>
<evidence type="ECO:0000256" key="2">
    <source>
        <dbReference type="ARBA" id="ARBA00022475"/>
    </source>
</evidence>
<dbReference type="GO" id="GO:0042158">
    <property type="term" value="P:lipoprotein biosynthetic process"/>
    <property type="evidence" value="ECO:0007669"/>
    <property type="project" value="InterPro"/>
</dbReference>
<keyword evidence="5 7" id="KW-1133">Transmembrane helix</keyword>
<feature type="transmembrane region" description="Helical" evidence="7">
    <location>
        <begin position="329"/>
        <end position="349"/>
    </location>
</feature>